<reference evidence="2" key="1">
    <citation type="submission" date="2016-11" db="UniProtKB">
        <authorList>
            <consortium name="WormBaseParasite"/>
        </authorList>
    </citation>
    <scope>IDENTIFICATION</scope>
</reference>
<evidence type="ECO:0000313" key="2">
    <source>
        <dbReference type="WBParaSite" id="maker-uti_cns_0006609-snap-gene-0.6-mRNA-1"/>
    </source>
</evidence>
<proteinExistence type="predicted"/>
<dbReference type="AlphaFoldDB" id="A0A1I8HJZ5"/>
<evidence type="ECO:0000313" key="1">
    <source>
        <dbReference type="Proteomes" id="UP000095280"/>
    </source>
</evidence>
<accession>A0A1I8HJZ5</accession>
<dbReference type="Proteomes" id="UP000095280">
    <property type="component" value="Unplaced"/>
</dbReference>
<name>A0A1I8HJZ5_9PLAT</name>
<organism evidence="1 2">
    <name type="scientific">Macrostomum lignano</name>
    <dbReference type="NCBI Taxonomy" id="282301"/>
    <lineage>
        <taxon>Eukaryota</taxon>
        <taxon>Metazoa</taxon>
        <taxon>Spiralia</taxon>
        <taxon>Lophotrochozoa</taxon>
        <taxon>Platyhelminthes</taxon>
        <taxon>Rhabditophora</taxon>
        <taxon>Macrostomorpha</taxon>
        <taxon>Macrostomida</taxon>
        <taxon>Macrostomidae</taxon>
        <taxon>Macrostomum</taxon>
    </lineage>
</organism>
<sequence length="77" mass="8552">MAFSNLKFRDISYFSRKFIAFAASIQMKLLTRNQHSPVNVRVSVCSAVYLSQTVGPALRAASRHLPVFLCEDSSASL</sequence>
<dbReference type="WBParaSite" id="maker-uti_cns_0006609-snap-gene-0.6-mRNA-1">
    <property type="protein sequence ID" value="maker-uti_cns_0006609-snap-gene-0.6-mRNA-1"/>
    <property type="gene ID" value="maker-uti_cns_0006609-snap-gene-0.6"/>
</dbReference>
<protein>
    <submittedName>
        <fullName evidence="2">Ovule protein</fullName>
    </submittedName>
</protein>
<keyword evidence="1" id="KW-1185">Reference proteome</keyword>